<dbReference type="AlphaFoldDB" id="A0A9E9C9B6"/>
<dbReference type="NCBIfam" id="NF008911">
    <property type="entry name" value="PRK12275.1-2"/>
    <property type="match status" value="1"/>
</dbReference>
<dbReference type="NCBIfam" id="TIGR02436">
    <property type="entry name" value="four helix bundle protein"/>
    <property type="match status" value="1"/>
</dbReference>
<dbReference type="Pfam" id="PF05635">
    <property type="entry name" value="23S_rRNA_IVP"/>
    <property type="match status" value="1"/>
</dbReference>
<evidence type="ECO:0000313" key="2">
    <source>
        <dbReference type="Proteomes" id="UP001163152"/>
    </source>
</evidence>
<keyword evidence="2" id="KW-1185">Reference proteome</keyword>
<reference evidence="1" key="1">
    <citation type="submission" date="2022-12" db="EMBL/GenBank/DDBJ databases">
        <title>Polyphasic identification of a Novel Hot-Spring Cyanobacterium Ocullathermofonsia sinensis gen nov. sp. nov. and Genomic Insights on its Adaptations to the Thermal Habitat.</title>
        <authorList>
            <person name="Daroch M."/>
            <person name="Tang J."/>
            <person name="Jiang Y."/>
        </authorList>
    </citation>
    <scope>NUCLEOTIDE SEQUENCE</scope>
    <source>
        <strain evidence="1">PKUAC-SCTA174</strain>
    </source>
</reference>
<gene>
    <name evidence="1" type="ORF">OXH18_10865</name>
</gene>
<dbReference type="EMBL" id="CP113797">
    <property type="protein sequence ID" value="WAL62464.1"/>
    <property type="molecule type" value="Genomic_DNA"/>
</dbReference>
<dbReference type="PANTHER" id="PTHR38471">
    <property type="entry name" value="FOUR HELIX BUNDLE PROTEIN"/>
    <property type="match status" value="1"/>
</dbReference>
<proteinExistence type="predicted"/>
<dbReference type="Proteomes" id="UP001163152">
    <property type="component" value="Chromosome"/>
</dbReference>
<dbReference type="SUPFAM" id="SSF158446">
    <property type="entry name" value="IVS-encoded protein-like"/>
    <property type="match status" value="1"/>
</dbReference>
<dbReference type="RefSeq" id="WP_268612804.1">
    <property type="nucleotide sequence ID" value="NZ_CP113797.1"/>
</dbReference>
<evidence type="ECO:0000313" key="1">
    <source>
        <dbReference type="EMBL" id="WAL62464.1"/>
    </source>
</evidence>
<dbReference type="InterPro" id="IPR036583">
    <property type="entry name" value="23S_rRNA_IVS_sf"/>
</dbReference>
<dbReference type="Gene3D" id="1.20.1440.60">
    <property type="entry name" value="23S rRNA-intervening sequence"/>
    <property type="match status" value="1"/>
</dbReference>
<name>A0A9E9C9B6_9CYAN</name>
<dbReference type="CDD" id="cd16377">
    <property type="entry name" value="23S_rRNA_IVP_like"/>
    <property type="match status" value="1"/>
</dbReference>
<dbReference type="KEGG" id="tsin:OXH18_10865"/>
<sequence>MSGNSVKDYKDLIVWQRGIVLVKRIYQLTQNFPAEEKFGLISQMRRAAVSIPSNIAEGQARHTTQQFIQFLSIAEGSIAELDTQLIVAVELGYCTKAESNDSFVLITELRKMLSTLRKKLSH</sequence>
<dbReference type="PANTHER" id="PTHR38471:SF2">
    <property type="entry name" value="FOUR HELIX BUNDLE PROTEIN"/>
    <property type="match status" value="1"/>
</dbReference>
<accession>A0A9E9C9B6</accession>
<protein>
    <submittedName>
        <fullName evidence="1">Four helix bundle protein</fullName>
    </submittedName>
</protein>
<dbReference type="InterPro" id="IPR012657">
    <property type="entry name" value="23S_rRNA-intervening_sequence"/>
</dbReference>
<organism evidence="1 2">
    <name type="scientific">Thermocoleostomius sinensis A174</name>
    <dbReference type="NCBI Taxonomy" id="2016057"/>
    <lineage>
        <taxon>Bacteria</taxon>
        <taxon>Bacillati</taxon>
        <taxon>Cyanobacteriota</taxon>
        <taxon>Cyanophyceae</taxon>
        <taxon>Oculatellales</taxon>
        <taxon>Oculatellaceae</taxon>
        <taxon>Thermocoleostomius</taxon>
    </lineage>
</organism>